<feature type="region of interest" description="Disordered" evidence="1">
    <location>
        <begin position="52"/>
        <end position="74"/>
    </location>
</feature>
<name>A0A2N0DB58_RHISU</name>
<dbReference type="OrthoDB" id="7365361at2"/>
<evidence type="ECO:0000313" key="4">
    <source>
        <dbReference type="Proteomes" id="UP000232164"/>
    </source>
</evidence>
<evidence type="ECO:0000313" key="3">
    <source>
        <dbReference type="EMBL" id="UWU18772.1"/>
    </source>
</evidence>
<evidence type="ECO:0000256" key="1">
    <source>
        <dbReference type="SAM" id="MobiDB-lite"/>
    </source>
</evidence>
<accession>A0A2N0DB58</accession>
<evidence type="ECO:0000313" key="2">
    <source>
        <dbReference type="EMBL" id="PKA43346.1"/>
    </source>
</evidence>
<reference evidence="2 4" key="1">
    <citation type="submission" date="2017-11" db="EMBL/GenBank/DDBJ databases">
        <authorList>
            <person name="Han C.G."/>
        </authorList>
    </citation>
    <scope>NUCLEOTIDE SEQUENCE [LARGE SCALE GENOMIC DNA]</scope>
    <source>
        <strain evidence="2 4">HCNT1</strain>
    </source>
</reference>
<geneLocation type="plasmid" evidence="3 5">
    <name>pWSM1592_1</name>
</geneLocation>
<keyword evidence="5" id="KW-1185">Reference proteome</keyword>
<evidence type="ECO:0000313" key="5">
    <source>
        <dbReference type="Proteomes" id="UP001060123"/>
    </source>
</evidence>
<dbReference type="AlphaFoldDB" id="A0A2N0DB58"/>
<gene>
    <name evidence="2" type="ORF">CWR43_10210</name>
    <name evidence="3" type="ORF">N2599_26665</name>
</gene>
<reference evidence="3" key="3">
    <citation type="submission" date="2022-09" db="EMBL/GenBank/DDBJ databases">
        <title>Australian commercial rhizobial inoculants.</title>
        <authorList>
            <person name="Kohlmeier M.G."/>
            <person name="O'Hara G.W."/>
            <person name="Colombi E."/>
            <person name="Ramsay J.P."/>
            <person name="Terpolilli J."/>
        </authorList>
    </citation>
    <scope>NUCLEOTIDE SEQUENCE</scope>
    <source>
        <strain evidence="3">WSM1592</strain>
        <plasmid evidence="3">pWSM1592_1</plasmid>
    </source>
</reference>
<dbReference type="EMBL" id="PIQN01000007">
    <property type="protein sequence ID" value="PKA43346.1"/>
    <property type="molecule type" value="Genomic_DNA"/>
</dbReference>
<reference evidence="2 4" key="2">
    <citation type="submission" date="2017-12" db="EMBL/GenBank/DDBJ databases">
        <title>Genome sequence of Rhizobium sullae HCNT1 isolated from Sulla coronaria nodules and featuring peculiar denitrification phenotypes.</title>
        <authorList>
            <person name="De Diego-Diaz B."/>
            <person name="Treu L."/>
            <person name="Campanaro S."/>
            <person name="Da Silva Duarte V."/>
            <person name="Basaglia M."/>
            <person name="Favaro L."/>
            <person name="Casella S."/>
            <person name="Squartini A."/>
        </authorList>
    </citation>
    <scope>NUCLEOTIDE SEQUENCE [LARGE SCALE GENOMIC DNA]</scope>
    <source>
        <strain evidence="2 4">HCNT1</strain>
    </source>
</reference>
<dbReference type="STRING" id="1041146.GCA_000427985_06280"/>
<proteinExistence type="predicted"/>
<dbReference type="Proteomes" id="UP001060123">
    <property type="component" value="Plasmid pWSM1592_1"/>
</dbReference>
<dbReference type="EMBL" id="CP104144">
    <property type="protein sequence ID" value="UWU18772.1"/>
    <property type="molecule type" value="Genomic_DNA"/>
</dbReference>
<dbReference type="Proteomes" id="UP000232164">
    <property type="component" value="Unassembled WGS sequence"/>
</dbReference>
<keyword evidence="3" id="KW-0614">Plasmid</keyword>
<protein>
    <submittedName>
        <fullName evidence="2">Uncharacterized protein</fullName>
    </submittedName>
</protein>
<organism evidence="2 4">
    <name type="scientific">Rhizobium sullae</name>
    <name type="common">Rhizobium hedysari</name>
    <dbReference type="NCBI Taxonomy" id="50338"/>
    <lineage>
        <taxon>Bacteria</taxon>
        <taxon>Pseudomonadati</taxon>
        <taxon>Pseudomonadota</taxon>
        <taxon>Alphaproteobacteria</taxon>
        <taxon>Hyphomicrobiales</taxon>
        <taxon>Rhizobiaceae</taxon>
        <taxon>Rhizobium/Agrobacterium group</taxon>
        <taxon>Rhizobium</taxon>
    </lineage>
</organism>
<sequence>MRDMTMSEILSDPLIRQLMRADRVSLDVLATLLRDAAERVDAQANKSMTAVVRPDHNNNALPKTLGEVMQTEAV</sequence>
<dbReference type="RefSeq" id="WP_037141715.1">
    <property type="nucleotide sequence ID" value="NZ_CP104144.1"/>
</dbReference>